<dbReference type="SFLD" id="SFLDS00005">
    <property type="entry name" value="Isoprenoid_Synthase_Type_I"/>
    <property type="match status" value="1"/>
</dbReference>
<proteinExistence type="predicted"/>
<dbReference type="EMBL" id="OIVN01000126">
    <property type="protein sequence ID" value="SPC74796.1"/>
    <property type="molecule type" value="Genomic_DNA"/>
</dbReference>
<dbReference type="InterPro" id="IPR001906">
    <property type="entry name" value="Terpene_synth_N"/>
</dbReference>
<dbReference type="Gene3D" id="1.50.10.130">
    <property type="entry name" value="Terpene synthase, N-terminal domain"/>
    <property type="match status" value="1"/>
</dbReference>
<keyword evidence="4" id="KW-0456">Lyase</keyword>
<dbReference type="FunFam" id="1.10.600.10:FF:000007">
    <property type="entry name" value="Isoprene synthase, chloroplastic"/>
    <property type="match status" value="1"/>
</dbReference>
<evidence type="ECO:0000259" key="5">
    <source>
        <dbReference type="Pfam" id="PF01397"/>
    </source>
</evidence>
<accession>A0A2N9E748</accession>
<dbReference type="InterPro" id="IPR050148">
    <property type="entry name" value="Terpene_synthase-like"/>
</dbReference>
<dbReference type="PANTHER" id="PTHR31225:SF221">
    <property type="entry name" value="(-)-GERMACRENE D SYNTHASE"/>
    <property type="match status" value="1"/>
</dbReference>
<dbReference type="InterPro" id="IPR034741">
    <property type="entry name" value="Terpene_cyclase-like_1_C"/>
</dbReference>
<dbReference type="SFLD" id="SFLDG01019">
    <property type="entry name" value="Terpene_Cyclase_Like_1_C_Termi"/>
    <property type="match status" value="1"/>
</dbReference>
<evidence type="ECO:0000313" key="7">
    <source>
        <dbReference type="EMBL" id="SPC74796.1"/>
    </source>
</evidence>
<feature type="domain" description="Terpene synthase metal-binding" evidence="6">
    <location>
        <begin position="139"/>
        <end position="378"/>
    </location>
</feature>
<protein>
    <recommendedName>
        <fullName evidence="8">Terpene synthase metal-binding domain-containing protein</fullName>
    </recommendedName>
</protein>
<dbReference type="AlphaFoldDB" id="A0A2N9E748"/>
<comment type="cofactor">
    <cofactor evidence="1">
        <name>Mg(2+)</name>
        <dbReference type="ChEBI" id="CHEBI:18420"/>
    </cofactor>
</comment>
<organism evidence="7">
    <name type="scientific">Fagus sylvatica</name>
    <name type="common">Beechnut</name>
    <dbReference type="NCBI Taxonomy" id="28930"/>
    <lineage>
        <taxon>Eukaryota</taxon>
        <taxon>Viridiplantae</taxon>
        <taxon>Streptophyta</taxon>
        <taxon>Embryophyta</taxon>
        <taxon>Tracheophyta</taxon>
        <taxon>Spermatophyta</taxon>
        <taxon>Magnoliopsida</taxon>
        <taxon>eudicotyledons</taxon>
        <taxon>Gunneridae</taxon>
        <taxon>Pentapetalae</taxon>
        <taxon>rosids</taxon>
        <taxon>fabids</taxon>
        <taxon>Fagales</taxon>
        <taxon>Fagaceae</taxon>
        <taxon>Fagus</taxon>
    </lineage>
</organism>
<dbReference type="GO" id="GO:0016102">
    <property type="term" value="P:diterpenoid biosynthetic process"/>
    <property type="evidence" value="ECO:0007669"/>
    <property type="project" value="InterPro"/>
</dbReference>
<dbReference type="InterPro" id="IPR005630">
    <property type="entry name" value="Terpene_synthase_metal-bd"/>
</dbReference>
<dbReference type="PANTHER" id="PTHR31225">
    <property type="entry name" value="OS04G0344100 PROTEIN-RELATED"/>
    <property type="match status" value="1"/>
</dbReference>
<gene>
    <name evidence="7" type="ORF">FSB_LOCUS2678</name>
</gene>
<dbReference type="CDD" id="cd00684">
    <property type="entry name" value="Terpene_cyclase_plant_C1"/>
    <property type="match status" value="1"/>
</dbReference>
<dbReference type="Gene3D" id="1.10.600.10">
    <property type="entry name" value="Farnesyl Diphosphate Synthase"/>
    <property type="match status" value="1"/>
</dbReference>
<dbReference type="InterPro" id="IPR008949">
    <property type="entry name" value="Isoprenoid_synthase_dom_sf"/>
</dbReference>
<sequence length="435" mass="50620">MAHACLVLGDKADVFNKFKENKGNFKESLIKDVQGMLSLYEATHMRVHGEDILDEALKFTTTHLESMVINLSPPLATQVSRALNRPIRKCLPRVEARHYFSVYQENGSHNEVLNFAKLDFNILQKQHQKELGHISRWWKDLDVATKLSFARDRVVELYFWILGVYFEPQYSLARRILTKATCMVSIIDDVYDAYGTHEELELFTDTIIRWDISCIDQLPDYMKLCYKALLDVFEEIEEEMCKEGRLYRVNYAKDAMKKLVQAYFEEAKWLNEKYTPTMEEYMRNALISCAYPPLTAISFVGMGDIVTKEAFEWLLKEPKIVRAASIINRLMDDIVSNEFEQERDHVVSGIECYMKLHGVSKQEVHEEFRKQVVNAWKDINKECIRPTEVPVPLLMRVLNLARVMDLLYKDEDAYTQLGEVMIEGVTSLLVDPVPI</sequence>
<dbReference type="InterPro" id="IPR044814">
    <property type="entry name" value="Terpene_cyclase_plant_C1"/>
</dbReference>
<reference evidence="7" key="1">
    <citation type="submission" date="2018-02" db="EMBL/GenBank/DDBJ databases">
        <authorList>
            <person name="Cohen D.B."/>
            <person name="Kent A.D."/>
        </authorList>
    </citation>
    <scope>NUCLEOTIDE SEQUENCE</scope>
</reference>
<name>A0A2N9E748_FAGSY</name>
<dbReference type="Pfam" id="PF01397">
    <property type="entry name" value="Terpene_synth"/>
    <property type="match status" value="1"/>
</dbReference>
<evidence type="ECO:0000256" key="1">
    <source>
        <dbReference type="ARBA" id="ARBA00001946"/>
    </source>
</evidence>
<keyword evidence="3" id="KW-0460">Magnesium</keyword>
<dbReference type="SUPFAM" id="SSF48239">
    <property type="entry name" value="Terpenoid cyclases/Protein prenyltransferases"/>
    <property type="match status" value="1"/>
</dbReference>
<dbReference type="SUPFAM" id="SSF48576">
    <property type="entry name" value="Terpenoid synthases"/>
    <property type="match status" value="1"/>
</dbReference>
<evidence type="ECO:0000256" key="2">
    <source>
        <dbReference type="ARBA" id="ARBA00022723"/>
    </source>
</evidence>
<dbReference type="GO" id="GO:0000287">
    <property type="term" value="F:magnesium ion binding"/>
    <property type="evidence" value="ECO:0007669"/>
    <property type="project" value="InterPro"/>
</dbReference>
<keyword evidence="2" id="KW-0479">Metal-binding</keyword>
<feature type="domain" description="Terpene synthase N-terminal" evidence="5">
    <location>
        <begin position="12"/>
        <end position="83"/>
    </location>
</feature>
<dbReference type="InterPro" id="IPR036965">
    <property type="entry name" value="Terpene_synth_N_sf"/>
</dbReference>
<dbReference type="InterPro" id="IPR008930">
    <property type="entry name" value="Terpenoid_cyclase/PrenylTrfase"/>
</dbReference>
<evidence type="ECO:0000256" key="3">
    <source>
        <dbReference type="ARBA" id="ARBA00022842"/>
    </source>
</evidence>
<dbReference type="Pfam" id="PF03936">
    <property type="entry name" value="Terpene_synth_C"/>
    <property type="match status" value="1"/>
</dbReference>
<evidence type="ECO:0000259" key="6">
    <source>
        <dbReference type="Pfam" id="PF03936"/>
    </source>
</evidence>
<dbReference type="GO" id="GO:0010333">
    <property type="term" value="F:terpene synthase activity"/>
    <property type="evidence" value="ECO:0007669"/>
    <property type="project" value="InterPro"/>
</dbReference>
<evidence type="ECO:0008006" key="8">
    <source>
        <dbReference type="Google" id="ProtNLM"/>
    </source>
</evidence>
<evidence type="ECO:0000256" key="4">
    <source>
        <dbReference type="ARBA" id="ARBA00023239"/>
    </source>
</evidence>
<dbReference type="SFLD" id="SFLDG01604">
    <property type="entry name" value="Terpene_Cyclase_Like_1_C_Termi"/>
    <property type="match status" value="1"/>
</dbReference>